<dbReference type="RefSeq" id="XP_044557380.1">
    <property type="nucleotide sequence ID" value="XM_044712818.1"/>
</dbReference>
<feature type="compositionally biased region" description="Low complexity" evidence="3">
    <location>
        <begin position="1"/>
        <end position="10"/>
    </location>
</feature>
<sequence length="557" mass="63735">MGNNKSSSKSSHLKTEVSHREGISNGSNDDHDDQIRDRKMMISEMDPEEWKLLENVKKDQIVYLFGTKKSLDIYNRRFVKYIVKQEKKFGDDISAMGNGDNVVILSSDSCVKYAPIGCSSHTMIVIPQCISSDSITSKKYLVFGGKKQIPSGYKSNMGRSLKTSEDALLTYYDCGLNIWLYGENTTHKYTMDNERPDPSLFYHSFTFNPKNMKVYIFGGSSNDSKRANFLVSNKLYCLNLENWTWRQVRQSHNVHIQHTPENNTSPSSNIVTPVRGHAAIYRSRTNSIVVYAGNLGGSSLTNDMFEFDCDTEEWSMVPQYDTVPSRAYHNAVYCKSRDWMIVFGGEFFDQGSSRLEIVNDMCIFDFCDKKWQSVVFRGDANPPVSTFGHCTTIIYDRFVVTYGGCDREYNPKSQCMIFDLFERRWTRLNVSLEAIEVSAKHTLDSSENQELWNLSYQCDLPPLNCSAMIYDEQCDCLVFFGGYTTSKDKCNYIFKVKFDIALLLVTKHFKFISQALRTSEEPNITHDIQITTFQNNNTSITTTTTVATRNTSRSTLE</sequence>
<dbReference type="Proteomes" id="UP000444721">
    <property type="component" value="Unassembled WGS sequence"/>
</dbReference>
<dbReference type="PANTHER" id="PTHR46093">
    <property type="entry name" value="ACYL-COA-BINDING DOMAIN-CONTAINING PROTEIN 5"/>
    <property type="match status" value="1"/>
</dbReference>
<dbReference type="GeneID" id="68116132"/>
<dbReference type="PANTHER" id="PTHR46093:SF18">
    <property type="entry name" value="FIBRONECTIN TYPE-III DOMAIN-CONTAINING PROTEIN"/>
    <property type="match status" value="1"/>
</dbReference>
<dbReference type="AlphaFoldDB" id="A0A6A5BD94"/>
<dbReference type="VEuPathDB" id="AmoebaDB:FDP41_008915"/>
<evidence type="ECO:0000256" key="2">
    <source>
        <dbReference type="ARBA" id="ARBA00022737"/>
    </source>
</evidence>
<accession>A0A6A5BD94</accession>
<keyword evidence="1" id="KW-0880">Kelch repeat</keyword>
<dbReference type="EMBL" id="VFQX01000066">
    <property type="protein sequence ID" value="KAF0972666.1"/>
    <property type="molecule type" value="Genomic_DNA"/>
</dbReference>
<evidence type="ECO:0000256" key="1">
    <source>
        <dbReference type="ARBA" id="ARBA00022441"/>
    </source>
</evidence>
<feature type="region of interest" description="Disordered" evidence="3">
    <location>
        <begin position="1"/>
        <end position="34"/>
    </location>
</feature>
<dbReference type="Pfam" id="PF24681">
    <property type="entry name" value="Kelch_KLHDC2_KLHL20_DRC7"/>
    <property type="match status" value="1"/>
</dbReference>
<name>A0A6A5BD94_NAEFO</name>
<reference evidence="4 5" key="1">
    <citation type="journal article" date="2019" name="Sci. Rep.">
        <title>Nanopore sequencing improves the draft genome of the human pathogenic amoeba Naegleria fowleri.</title>
        <authorList>
            <person name="Liechti N."/>
            <person name="Schurch N."/>
            <person name="Bruggmann R."/>
            <person name="Wittwer M."/>
        </authorList>
    </citation>
    <scope>NUCLEOTIDE SEQUENCE [LARGE SCALE GENOMIC DNA]</scope>
    <source>
        <strain evidence="4 5">ATCC 30894</strain>
    </source>
</reference>
<feature type="compositionally biased region" description="Basic and acidic residues" evidence="3">
    <location>
        <begin position="13"/>
        <end position="22"/>
    </location>
</feature>
<dbReference type="SUPFAM" id="SSF117281">
    <property type="entry name" value="Kelch motif"/>
    <property type="match status" value="1"/>
</dbReference>
<comment type="caution">
    <text evidence="4">The sequence shown here is derived from an EMBL/GenBank/DDBJ whole genome shotgun (WGS) entry which is preliminary data.</text>
</comment>
<gene>
    <name evidence="4" type="ORF">FDP41_008915</name>
</gene>
<dbReference type="InterPro" id="IPR015915">
    <property type="entry name" value="Kelch-typ_b-propeller"/>
</dbReference>
<proteinExistence type="predicted"/>
<dbReference type="VEuPathDB" id="AmoebaDB:NF0070030"/>
<dbReference type="Gene3D" id="2.120.10.80">
    <property type="entry name" value="Kelch-type beta propeller"/>
    <property type="match status" value="3"/>
</dbReference>
<evidence type="ECO:0000256" key="3">
    <source>
        <dbReference type="SAM" id="MobiDB-lite"/>
    </source>
</evidence>
<keyword evidence="2" id="KW-0677">Repeat</keyword>
<keyword evidence="5" id="KW-1185">Reference proteome</keyword>
<protein>
    <submittedName>
        <fullName evidence="4">Uncharacterized protein</fullName>
    </submittedName>
</protein>
<dbReference type="OMA" id="TFGHCTT"/>
<evidence type="ECO:0000313" key="5">
    <source>
        <dbReference type="Proteomes" id="UP000444721"/>
    </source>
</evidence>
<dbReference type="OrthoDB" id="4447at2759"/>
<evidence type="ECO:0000313" key="4">
    <source>
        <dbReference type="EMBL" id="KAF0972666.1"/>
    </source>
</evidence>
<organism evidence="4 5">
    <name type="scientific">Naegleria fowleri</name>
    <name type="common">Brain eating amoeba</name>
    <dbReference type="NCBI Taxonomy" id="5763"/>
    <lineage>
        <taxon>Eukaryota</taxon>
        <taxon>Discoba</taxon>
        <taxon>Heterolobosea</taxon>
        <taxon>Tetramitia</taxon>
        <taxon>Eutetramitia</taxon>
        <taxon>Vahlkampfiidae</taxon>
        <taxon>Naegleria</taxon>
    </lineage>
</organism>
<dbReference type="VEuPathDB" id="AmoebaDB:NfTy_047690"/>